<gene>
    <name evidence="5" type="ORF">YQE_04253</name>
</gene>
<dbReference type="EMBL" id="KB740730">
    <property type="protein sequence ID" value="ENN79295.1"/>
    <property type="molecule type" value="Genomic_DNA"/>
</dbReference>
<dbReference type="GO" id="GO:0048786">
    <property type="term" value="C:presynaptic active zone"/>
    <property type="evidence" value="ECO:0007669"/>
    <property type="project" value="TreeGrafter"/>
</dbReference>
<evidence type="ECO:0000259" key="4">
    <source>
        <dbReference type="Pfam" id="PF26022"/>
    </source>
</evidence>
<evidence type="ECO:0000313" key="5">
    <source>
        <dbReference type="EMBL" id="ENN79295.1"/>
    </source>
</evidence>
<dbReference type="Pfam" id="PF26022">
    <property type="entry name" value="CC_Liprin_beta"/>
    <property type="match status" value="1"/>
</dbReference>
<evidence type="ECO:0000256" key="3">
    <source>
        <dbReference type="SAM" id="MobiDB-lite"/>
    </source>
</evidence>
<dbReference type="AlphaFoldDB" id="N6UCA5"/>
<keyword evidence="1" id="KW-0677">Repeat</keyword>
<dbReference type="OrthoDB" id="6516566at2759"/>
<accession>N6UCA5</accession>
<feature type="non-terminal residue" evidence="5">
    <location>
        <position position="1"/>
    </location>
</feature>
<feature type="coiled-coil region" evidence="2">
    <location>
        <begin position="182"/>
        <end position="237"/>
    </location>
</feature>
<keyword evidence="2" id="KW-0175">Coiled coil</keyword>
<protein>
    <recommendedName>
        <fullName evidence="4">Liprin-beta-1/2 coiled-coil domain-containing protein</fullName>
    </recommendedName>
</protein>
<proteinExistence type="predicted"/>
<sequence>MEEELSHEAPTLSKPPISRSLREKTQRRSNDRSTGPSAPGSLDRRRHPHLKREERDQKSRSSHVKSPPRLDDFQSNLYNSTQNGYCCPPPYEGYFESFHRSHERSDPQRYGSSPMLMEHREHRFSDRGSHPDIYGDCSRYRHEMPCCAYHLGPPPCYFYGGERGYHWTPPPFPKPGEQDEKLRKVQYEKDSLQLQVQVLTEQIEAQSDKISDLEKTLQEKKTLLSDAEETLQRVNRRCKEADQWDQSSSKCVTGGPIEILPGNAEVGTAVTYERTQAELCIAGTGKFGAEKQPV</sequence>
<dbReference type="GO" id="GO:0007528">
    <property type="term" value="P:neuromuscular junction development"/>
    <property type="evidence" value="ECO:0007669"/>
    <property type="project" value="TreeGrafter"/>
</dbReference>
<feature type="domain" description="Liprin-beta-1/2 coiled-coil" evidence="4">
    <location>
        <begin position="180"/>
        <end position="233"/>
    </location>
</feature>
<dbReference type="InterPro" id="IPR029515">
    <property type="entry name" value="Liprin"/>
</dbReference>
<evidence type="ECO:0000256" key="2">
    <source>
        <dbReference type="SAM" id="Coils"/>
    </source>
</evidence>
<organism evidence="5">
    <name type="scientific">Dendroctonus ponderosae</name>
    <name type="common">Mountain pine beetle</name>
    <dbReference type="NCBI Taxonomy" id="77166"/>
    <lineage>
        <taxon>Eukaryota</taxon>
        <taxon>Metazoa</taxon>
        <taxon>Ecdysozoa</taxon>
        <taxon>Arthropoda</taxon>
        <taxon>Hexapoda</taxon>
        <taxon>Insecta</taxon>
        <taxon>Pterygota</taxon>
        <taxon>Neoptera</taxon>
        <taxon>Endopterygota</taxon>
        <taxon>Coleoptera</taxon>
        <taxon>Polyphaga</taxon>
        <taxon>Cucujiformia</taxon>
        <taxon>Curculionidae</taxon>
        <taxon>Scolytinae</taxon>
        <taxon>Dendroctonus</taxon>
    </lineage>
</organism>
<dbReference type="PANTHER" id="PTHR12587:SF14">
    <property type="entry name" value="AT31531P"/>
    <property type="match status" value="1"/>
</dbReference>
<dbReference type="PANTHER" id="PTHR12587">
    <property type="entry name" value="LAR INTERACTING PROTEIN LIP -RELATED PROTEIN"/>
    <property type="match status" value="1"/>
</dbReference>
<dbReference type="InterPro" id="IPR058914">
    <property type="entry name" value="LIPB1/2_CC"/>
</dbReference>
<feature type="region of interest" description="Disordered" evidence="3">
    <location>
        <begin position="1"/>
        <end position="75"/>
    </location>
</feature>
<feature type="compositionally biased region" description="Basic and acidic residues" evidence="3">
    <location>
        <begin position="20"/>
        <end position="31"/>
    </location>
</feature>
<reference evidence="5" key="1">
    <citation type="journal article" date="2013" name="Genome Biol.">
        <title>Draft genome of the mountain pine beetle, Dendroctonus ponderosae Hopkins, a major forest pest.</title>
        <authorList>
            <person name="Keeling C.I."/>
            <person name="Yuen M.M."/>
            <person name="Liao N.Y."/>
            <person name="Docking T.R."/>
            <person name="Chan S.K."/>
            <person name="Taylor G.A."/>
            <person name="Palmquist D.L."/>
            <person name="Jackman S.D."/>
            <person name="Nguyen A."/>
            <person name="Li M."/>
            <person name="Henderson H."/>
            <person name="Janes J.K."/>
            <person name="Zhao Y."/>
            <person name="Pandoh P."/>
            <person name="Moore R."/>
            <person name="Sperling F.A."/>
            <person name="Huber D.P."/>
            <person name="Birol I."/>
            <person name="Jones S.J."/>
            <person name="Bohlmann J."/>
        </authorList>
    </citation>
    <scope>NUCLEOTIDE SEQUENCE</scope>
</reference>
<evidence type="ECO:0000256" key="1">
    <source>
        <dbReference type="ARBA" id="ARBA00022737"/>
    </source>
</evidence>
<name>N6UCA5_DENPD</name>
<dbReference type="HOGENOM" id="CLU_947524_0_0_1"/>